<evidence type="ECO:0000256" key="1">
    <source>
        <dbReference type="SAM" id="MobiDB-lite"/>
    </source>
</evidence>
<keyword evidence="3" id="KW-1185">Reference proteome</keyword>
<reference evidence="2 3" key="1">
    <citation type="journal article" date="2015" name="Plant Cell">
        <title>Oil accumulation by the oleaginous diatom Fistulifera solaris as revealed by the genome and transcriptome.</title>
        <authorList>
            <person name="Tanaka T."/>
            <person name="Maeda Y."/>
            <person name="Veluchamy A."/>
            <person name="Tanaka M."/>
            <person name="Abida H."/>
            <person name="Marechal E."/>
            <person name="Bowler C."/>
            <person name="Muto M."/>
            <person name="Sunaga Y."/>
            <person name="Tanaka M."/>
            <person name="Yoshino T."/>
            <person name="Taniguchi T."/>
            <person name="Fukuda Y."/>
            <person name="Nemoto M."/>
            <person name="Matsumoto M."/>
            <person name="Wong P.S."/>
            <person name="Aburatani S."/>
            <person name="Fujibuchi W."/>
        </authorList>
    </citation>
    <scope>NUCLEOTIDE SEQUENCE [LARGE SCALE GENOMIC DNA]</scope>
    <source>
        <strain evidence="2 3">JPCC DA0580</strain>
    </source>
</reference>
<feature type="region of interest" description="Disordered" evidence="1">
    <location>
        <begin position="1"/>
        <end position="40"/>
    </location>
</feature>
<gene>
    <name evidence="2" type="ORF">FisN_18Hh189</name>
</gene>
<dbReference type="EMBL" id="BDSP01000123">
    <property type="protein sequence ID" value="GAX17977.1"/>
    <property type="molecule type" value="Genomic_DNA"/>
</dbReference>
<organism evidence="2 3">
    <name type="scientific">Fistulifera solaris</name>
    <name type="common">Oleaginous diatom</name>
    <dbReference type="NCBI Taxonomy" id="1519565"/>
    <lineage>
        <taxon>Eukaryota</taxon>
        <taxon>Sar</taxon>
        <taxon>Stramenopiles</taxon>
        <taxon>Ochrophyta</taxon>
        <taxon>Bacillariophyta</taxon>
        <taxon>Bacillariophyceae</taxon>
        <taxon>Bacillariophycidae</taxon>
        <taxon>Naviculales</taxon>
        <taxon>Naviculaceae</taxon>
        <taxon>Fistulifera</taxon>
    </lineage>
</organism>
<comment type="caution">
    <text evidence="2">The sequence shown here is derived from an EMBL/GenBank/DDBJ whole genome shotgun (WGS) entry which is preliminary data.</text>
</comment>
<evidence type="ECO:0000313" key="3">
    <source>
        <dbReference type="Proteomes" id="UP000198406"/>
    </source>
</evidence>
<dbReference type="InParanoid" id="A0A1Z5JVB9"/>
<evidence type="ECO:0000313" key="2">
    <source>
        <dbReference type="EMBL" id="GAX17977.1"/>
    </source>
</evidence>
<accession>A0A1Z5JVB9</accession>
<name>A0A1Z5JVB9_FISSO</name>
<proteinExistence type="predicted"/>
<dbReference type="AlphaFoldDB" id="A0A1Z5JVB9"/>
<sequence>MARAADLDFHDAAHKTKELQKKERERRRRKDTKPDIWDKHFNESTTGGKYSFNRTVEATEWIVTGTSPIVEKPTETPKRGSLLATKQPPYVHWVCYRGSSADSSSTTEQTAEKLACCLEIYRAMLQDPEGLCWKTDLEACGYNPNHLDPQNLKIDLLADLKEEKQGIAAARKTEFMQHCSHLLTPVPTAPSNQYTIDGRVSLPPRWSLLQSPSVLQHQPTKQWRQFVQDSVSGIWIKRSDLSPIHVTRPIRLNATTSYEITDTFPVFYTAQMVASQTNDEWRIMEHTLQLGVIDDPPSSLSAQVILLLFLPNELRPISQPPPQCTPDCHVSILADTWSKEKTSVWGQPSVVALQVDIPHVTTKKHTFTTTLRLEDEESLIVSPPLLYSAVMTSSEDDRVWVWDGNVRPNLSLLLTDFEEKERLQDLWKVEL</sequence>
<dbReference type="Proteomes" id="UP000198406">
    <property type="component" value="Unassembled WGS sequence"/>
</dbReference>
<protein>
    <submittedName>
        <fullName evidence="2">Uncharacterized protein</fullName>
    </submittedName>
</protein>
<feature type="compositionally biased region" description="Basic and acidic residues" evidence="1">
    <location>
        <begin position="1"/>
        <end position="23"/>
    </location>
</feature>